<keyword evidence="2" id="KW-1185">Reference proteome</keyword>
<proteinExistence type="predicted"/>
<dbReference type="RefSeq" id="WP_197413587.1">
    <property type="nucleotide sequence ID" value="NZ_BSFK01000007.1"/>
</dbReference>
<comment type="caution">
    <text evidence="1">The sequence shown here is derived from an EMBL/GenBank/DDBJ whole genome shotgun (WGS) entry which is preliminary data.</text>
</comment>
<evidence type="ECO:0000313" key="1">
    <source>
        <dbReference type="EMBL" id="GLK76412.1"/>
    </source>
</evidence>
<reference evidence="1" key="1">
    <citation type="journal article" date="2014" name="Int. J. Syst. Evol. Microbiol.">
        <title>Complete genome sequence of Corynebacterium casei LMG S-19264T (=DSM 44701T), isolated from a smear-ripened cheese.</title>
        <authorList>
            <consortium name="US DOE Joint Genome Institute (JGI-PGF)"/>
            <person name="Walter F."/>
            <person name="Albersmeier A."/>
            <person name="Kalinowski J."/>
            <person name="Ruckert C."/>
        </authorList>
    </citation>
    <scope>NUCLEOTIDE SEQUENCE</scope>
    <source>
        <strain evidence="1">VKM B-2555</strain>
    </source>
</reference>
<protein>
    <submittedName>
        <fullName evidence="1">Uncharacterized protein</fullName>
    </submittedName>
</protein>
<gene>
    <name evidence="1" type="ORF">GCM10008171_16660</name>
</gene>
<evidence type="ECO:0000313" key="2">
    <source>
        <dbReference type="Proteomes" id="UP001143364"/>
    </source>
</evidence>
<dbReference type="Proteomes" id="UP001143364">
    <property type="component" value="Unassembled WGS sequence"/>
</dbReference>
<dbReference type="EMBL" id="BSFK01000007">
    <property type="protein sequence ID" value="GLK76412.1"/>
    <property type="molecule type" value="Genomic_DNA"/>
</dbReference>
<accession>A0A9W6JFR2</accession>
<reference evidence="1" key="2">
    <citation type="submission" date="2023-01" db="EMBL/GenBank/DDBJ databases">
        <authorList>
            <person name="Sun Q."/>
            <person name="Evtushenko L."/>
        </authorList>
    </citation>
    <scope>NUCLEOTIDE SEQUENCE</scope>
    <source>
        <strain evidence="1">VKM B-2555</strain>
    </source>
</reference>
<organism evidence="1 2">
    <name type="scientific">Methylopila jiangsuensis</name>
    <dbReference type="NCBI Taxonomy" id="586230"/>
    <lineage>
        <taxon>Bacteria</taxon>
        <taxon>Pseudomonadati</taxon>
        <taxon>Pseudomonadota</taxon>
        <taxon>Alphaproteobacteria</taxon>
        <taxon>Hyphomicrobiales</taxon>
        <taxon>Methylopilaceae</taxon>
        <taxon>Methylopila</taxon>
    </lineage>
</organism>
<dbReference type="AlphaFoldDB" id="A0A9W6JFR2"/>
<sequence>MGDWDIGEDWMSRMQGIGEKTLGPVAIHGGLQMKRREQNRAAFKNSKEWGLITQAHASAVNALVNFLSRIAGKPIPADREDVQGQAALIAHFVQGIDLCETAIVEGFYPQAATLLRQQHEIIAAVEEFTVGRRKDGKTPHATIGVLRDMGRTYGDLSGGAHVSHANLLKNFVIMAIGEHDGPSLLPIYHHEITLNFYALHVSYILMMAQLAGEVENSVTGDTLNPDEVKLLFVGRQILMDLGLIRFEEPPNPQEAPAKGCATD</sequence>
<name>A0A9W6JFR2_9HYPH</name>